<reference evidence="9 10" key="1">
    <citation type="submission" date="2019-07" db="EMBL/GenBank/DDBJ databases">
        <title>Tepidimonas fonticaldi AT-A2 draft genome.</title>
        <authorList>
            <person name="Da Costa M.S."/>
            <person name="Froufe H.J.C."/>
            <person name="Egas C."/>
            <person name="Albuquerque L."/>
        </authorList>
    </citation>
    <scope>NUCLEOTIDE SEQUENCE [LARGE SCALE GENOMIC DNA]</scope>
    <source>
        <strain evidence="9 10">AT-A2</strain>
    </source>
</reference>
<dbReference type="GO" id="GO:0003677">
    <property type="term" value="F:DNA binding"/>
    <property type="evidence" value="ECO:0007669"/>
    <property type="project" value="UniProtKB-KW"/>
</dbReference>
<evidence type="ECO:0000256" key="3">
    <source>
        <dbReference type="ARBA" id="ARBA00007523"/>
    </source>
</evidence>
<dbReference type="SUPFAM" id="SSF54292">
    <property type="entry name" value="2Fe-2S ferredoxin-like"/>
    <property type="match status" value="1"/>
</dbReference>
<evidence type="ECO:0000256" key="1">
    <source>
        <dbReference type="ARBA" id="ARBA00001917"/>
    </source>
</evidence>
<accession>A0A554XJB0</accession>
<evidence type="ECO:0000256" key="4">
    <source>
        <dbReference type="ARBA" id="ARBA00022485"/>
    </source>
</evidence>
<keyword evidence="4" id="KW-0004">4Fe-4S</keyword>
<dbReference type="InterPro" id="IPR037225">
    <property type="entry name" value="Nuo51_FMN-bd_sf"/>
</dbReference>
<dbReference type="Gene3D" id="1.20.1440.230">
    <property type="entry name" value="NADH-ubiquinone oxidoreductase 51kDa subunit, iron-sulphur binding domain"/>
    <property type="match status" value="1"/>
</dbReference>
<dbReference type="PROSITE" id="PS51839">
    <property type="entry name" value="4FE4S_HC3"/>
    <property type="match status" value="1"/>
</dbReference>
<dbReference type="PROSITE" id="PS00641">
    <property type="entry name" value="COMPLEX1_75K_1"/>
    <property type="match status" value="1"/>
</dbReference>
<comment type="similarity">
    <text evidence="2">Belongs to the complex I 75 kDa subunit family.</text>
</comment>
<dbReference type="SUPFAM" id="SSF54862">
    <property type="entry name" value="4Fe-4S ferredoxins"/>
    <property type="match status" value="1"/>
</dbReference>
<dbReference type="GO" id="GO:0042773">
    <property type="term" value="P:ATP synthesis coupled electron transport"/>
    <property type="evidence" value="ECO:0007669"/>
    <property type="project" value="InterPro"/>
</dbReference>
<evidence type="ECO:0000259" key="8">
    <source>
        <dbReference type="PROSITE" id="PS51839"/>
    </source>
</evidence>
<dbReference type="Pfam" id="PF10589">
    <property type="entry name" value="NADH_4Fe-4S"/>
    <property type="match status" value="1"/>
</dbReference>
<dbReference type="InterPro" id="IPR001949">
    <property type="entry name" value="NADH-UbQ_OxRdtase_51kDa_CS"/>
</dbReference>
<dbReference type="EC" id="1.12.1.2" evidence="9"/>
<evidence type="ECO:0000313" key="9">
    <source>
        <dbReference type="EMBL" id="TSE35924.1"/>
    </source>
</evidence>
<evidence type="ECO:0000313" key="10">
    <source>
        <dbReference type="Proteomes" id="UP000316388"/>
    </source>
</evidence>
<dbReference type="PROSITE" id="PS00642">
    <property type="entry name" value="COMPLEX1_75K_2"/>
    <property type="match status" value="1"/>
</dbReference>
<dbReference type="SUPFAM" id="SSF142019">
    <property type="entry name" value="Nqo1 FMN-binding domain-like"/>
    <property type="match status" value="1"/>
</dbReference>
<dbReference type="RefSeq" id="WP_260682364.1">
    <property type="nucleotide sequence ID" value="NZ_VJOO01000022.1"/>
</dbReference>
<dbReference type="InterPro" id="IPR000283">
    <property type="entry name" value="NADH_UbQ_OxRdtase_75kDa_su_CS"/>
</dbReference>
<gene>
    <name evidence="9" type="primary">hoxF</name>
    <name evidence="9" type="ORF">Tfont_02109</name>
</gene>
<dbReference type="PANTHER" id="PTHR43578">
    <property type="entry name" value="NADH-QUINONE OXIDOREDUCTASE SUBUNIT F"/>
    <property type="match status" value="1"/>
</dbReference>
<dbReference type="InterPro" id="IPR036010">
    <property type="entry name" value="2Fe-2S_ferredoxin-like_sf"/>
</dbReference>
<protein>
    <submittedName>
        <fullName evidence="9">NAD-reducing hydrogenase HoxS subunit alpha</fullName>
        <ecNumber evidence="9">1.12.1.2</ecNumber>
    </submittedName>
</protein>
<dbReference type="Gene3D" id="3.10.20.740">
    <property type="match status" value="1"/>
</dbReference>
<evidence type="ECO:0000256" key="6">
    <source>
        <dbReference type="ARBA" id="ARBA00023004"/>
    </source>
</evidence>
<dbReference type="GO" id="GO:0008137">
    <property type="term" value="F:NADH dehydrogenase (ubiquinone) activity"/>
    <property type="evidence" value="ECO:0007669"/>
    <property type="project" value="InterPro"/>
</dbReference>
<dbReference type="Pfam" id="PF10588">
    <property type="entry name" value="NADH-G_4Fe-4S_3"/>
    <property type="match status" value="1"/>
</dbReference>
<dbReference type="AlphaFoldDB" id="A0A554XJB0"/>
<keyword evidence="7" id="KW-0411">Iron-sulfur</keyword>
<dbReference type="SUPFAM" id="SSF142984">
    <property type="entry name" value="Nqo1 middle domain-like"/>
    <property type="match status" value="1"/>
</dbReference>
<dbReference type="InterPro" id="IPR011538">
    <property type="entry name" value="Nuo51_FMN-bd"/>
</dbReference>
<dbReference type="GO" id="GO:0010181">
    <property type="term" value="F:FMN binding"/>
    <property type="evidence" value="ECO:0007669"/>
    <property type="project" value="InterPro"/>
</dbReference>
<dbReference type="SMART" id="SM00928">
    <property type="entry name" value="NADH_4Fe-4S"/>
    <property type="match status" value="1"/>
</dbReference>
<dbReference type="Pfam" id="PF13510">
    <property type="entry name" value="Fer2_4"/>
    <property type="match status" value="1"/>
</dbReference>
<dbReference type="SMART" id="SM00929">
    <property type="entry name" value="NADH-G_4Fe-4S_3"/>
    <property type="match status" value="1"/>
</dbReference>
<keyword evidence="6" id="KW-0408">Iron</keyword>
<dbReference type="GO" id="GO:0016020">
    <property type="term" value="C:membrane"/>
    <property type="evidence" value="ECO:0007669"/>
    <property type="project" value="InterPro"/>
</dbReference>
<dbReference type="PROSITE" id="PS00645">
    <property type="entry name" value="COMPLEX1_51K_2"/>
    <property type="match status" value="1"/>
</dbReference>
<dbReference type="InterPro" id="IPR019574">
    <property type="entry name" value="NADH_UbQ_OxRdtase_Gsu_4Fe4S-bd"/>
</dbReference>
<proteinExistence type="inferred from homology"/>
<dbReference type="SUPFAM" id="SSF140490">
    <property type="entry name" value="Nqo1C-terminal domain-like"/>
    <property type="match status" value="1"/>
</dbReference>
<dbReference type="GO" id="GO:0047985">
    <property type="term" value="F:hydrogen dehydrogenase activity"/>
    <property type="evidence" value="ECO:0007669"/>
    <property type="project" value="UniProtKB-EC"/>
</dbReference>
<evidence type="ECO:0000256" key="2">
    <source>
        <dbReference type="ARBA" id="ARBA00005404"/>
    </source>
</evidence>
<evidence type="ECO:0000256" key="7">
    <source>
        <dbReference type="ARBA" id="ARBA00023014"/>
    </source>
</evidence>
<dbReference type="InterPro" id="IPR019575">
    <property type="entry name" value="Nuop51_4Fe4S-bd"/>
</dbReference>
<dbReference type="GO" id="GO:0046872">
    <property type="term" value="F:metal ion binding"/>
    <property type="evidence" value="ECO:0007669"/>
    <property type="project" value="UniProtKB-KW"/>
</dbReference>
<sequence length="475" mass="50784">MRGFDFDVVIHVGAGAYVCGEESALIESLEGRRGVPRIRPPFPVERGYLGRPTVVNNVETFVAVAHILRRGGAWWAAIGTLQSTGTKLHSVSGDCARPGVYEYPLGTPLQRILADCGAADAQAVQVGGPSGTCVPAAQFGRAIAFEDLPSAGALMVFDRSRDLFEVARHFARFFAHESCGLCTPCRVGTELVVRRLDKLAQARGAGRGSAFDVERLRELDALLHGGTHCGLGMSACNPLRDTLAHFAGAYAQRAVAADFQPDLDLDALLEPTRRAGHEVPHLCWDARVSPSASCRLCTVLADGRPVAACATPAQPGQRVQCHVPVLAQQRLRLLQLLFVEGHHFCPGCEKSGACRLQAAAARAGMTELHFEALDPDRRVDASHPDVWFEPGRCILCQLCVRASDELDGKRVFAIGGRGLGAHLLIDSPSGRLGDSALSVHDAAAHICPVGALLPKRVGFAQPIGRRPFDDAETRG</sequence>
<dbReference type="Pfam" id="PF22117">
    <property type="entry name" value="Fer4_Nqo3"/>
    <property type="match status" value="1"/>
</dbReference>
<dbReference type="Gene3D" id="3.10.20.600">
    <property type="match status" value="1"/>
</dbReference>
<keyword evidence="9" id="KW-0371">Homeobox</keyword>
<keyword evidence="9" id="KW-0560">Oxidoreductase</keyword>
<name>A0A554XJB0_9BURK</name>
<comment type="cofactor">
    <cofactor evidence="1">
        <name>FMN</name>
        <dbReference type="ChEBI" id="CHEBI:58210"/>
    </cofactor>
</comment>
<dbReference type="InterPro" id="IPR037207">
    <property type="entry name" value="Nuop51_4Fe4S-bd_sf"/>
</dbReference>
<dbReference type="InterPro" id="IPR054351">
    <property type="entry name" value="NADH_UbQ_OxRdtase_ferredoxin"/>
</dbReference>
<dbReference type="EMBL" id="VJOO01000022">
    <property type="protein sequence ID" value="TSE35924.1"/>
    <property type="molecule type" value="Genomic_DNA"/>
</dbReference>
<comment type="similarity">
    <text evidence="3">Belongs to the complex I 51 kDa subunit family.</text>
</comment>
<evidence type="ECO:0000256" key="5">
    <source>
        <dbReference type="ARBA" id="ARBA00022723"/>
    </source>
</evidence>
<dbReference type="Gene3D" id="3.40.50.11540">
    <property type="entry name" value="NADH-ubiquinone oxidoreductase 51kDa subunit"/>
    <property type="match status" value="1"/>
</dbReference>
<dbReference type="Pfam" id="PF01512">
    <property type="entry name" value="Complex1_51K"/>
    <property type="match status" value="1"/>
</dbReference>
<keyword evidence="5" id="KW-0479">Metal-binding</keyword>
<dbReference type="PROSITE" id="PS00644">
    <property type="entry name" value="COMPLEX1_51K_1"/>
    <property type="match status" value="1"/>
</dbReference>
<dbReference type="PANTHER" id="PTHR43578:SF3">
    <property type="entry name" value="NADH-QUINONE OXIDOREDUCTASE SUBUNIT F"/>
    <property type="match status" value="1"/>
</dbReference>
<organism evidence="9 10">
    <name type="scientific">Tepidimonas fonticaldi</name>
    <dbReference type="NCBI Taxonomy" id="1101373"/>
    <lineage>
        <taxon>Bacteria</taxon>
        <taxon>Pseudomonadati</taxon>
        <taxon>Pseudomonadota</taxon>
        <taxon>Betaproteobacteria</taxon>
        <taxon>Burkholderiales</taxon>
        <taxon>Tepidimonas</taxon>
    </lineage>
</organism>
<feature type="domain" description="4Fe-4S His(Cys)3-ligated-type" evidence="8">
    <location>
        <begin position="325"/>
        <end position="364"/>
    </location>
</feature>
<dbReference type="GO" id="GO:0051539">
    <property type="term" value="F:4 iron, 4 sulfur cluster binding"/>
    <property type="evidence" value="ECO:0007669"/>
    <property type="project" value="UniProtKB-KW"/>
</dbReference>
<dbReference type="Proteomes" id="UP000316388">
    <property type="component" value="Unassembled WGS sequence"/>
</dbReference>
<comment type="caution">
    <text evidence="9">The sequence shown here is derived from an EMBL/GenBank/DDBJ whole genome shotgun (WGS) entry which is preliminary data.</text>
</comment>